<evidence type="ECO:0000313" key="2">
    <source>
        <dbReference type="EMBL" id="OGL42540.1"/>
    </source>
</evidence>
<dbReference type="AlphaFoldDB" id="A0A1F7RMI3"/>
<evidence type="ECO:0000256" key="1">
    <source>
        <dbReference type="SAM" id="Coils"/>
    </source>
</evidence>
<comment type="caution">
    <text evidence="2">The sequence shown here is derived from an EMBL/GenBank/DDBJ whole genome shotgun (WGS) entry which is preliminary data.</text>
</comment>
<dbReference type="GO" id="GO:0006313">
    <property type="term" value="P:DNA transposition"/>
    <property type="evidence" value="ECO:0007669"/>
    <property type="project" value="InterPro"/>
</dbReference>
<reference evidence="2 3" key="1">
    <citation type="journal article" date="2016" name="Nat. Commun.">
        <title>Thousands of microbial genomes shed light on interconnected biogeochemical processes in an aquifer system.</title>
        <authorList>
            <person name="Anantharaman K."/>
            <person name="Brown C.T."/>
            <person name="Hug L.A."/>
            <person name="Sharon I."/>
            <person name="Castelle C.J."/>
            <person name="Probst A.J."/>
            <person name="Thomas B.C."/>
            <person name="Singh A."/>
            <person name="Wilkins M.J."/>
            <person name="Karaoz U."/>
            <person name="Brodie E.L."/>
            <person name="Williams K.H."/>
            <person name="Hubbard S.S."/>
            <person name="Banfield J.F."/>
        </authorList>
    </citation>
    <scope>NUCLEOTIDE SEQUENCE [LARGE SCALE GENOMIC DNA]</scope>
</reference>
<feature type="coiled-coil region" evidence="1">
    <location>
        <begin position="64"/>
        <end position="98"/>
    </location>
</feature>
<gene>
    <name evidence="2" type="ORF">A2161_20500</name>
</gene>
<dbReference type="Proteomes" id="UP000179266">
    <property type="component" value="Unassembled WGS sequence"/>
</dbReference>
<sequence>MGNLQNNYSPEEKVGILKRHLVDREPVSKICDELNLQPTIFYRWQQEFFENGAKVFHKKGEYRQKRNEEKIKALQNKLQEKNEVLAELMEDHVRLKKSLGEV</sequence>
<dbReference type="InterPro" id="IPR010921">
    <property type="entry name" value="Trp_repressor/repl_initiator"/>
</dbReference>
<keyword evidence="1" id="KW-0175">Coiled coil</keyword>
<accession>A0A1F7RMI3</accession>
<dbReference type="GO" id="GO:0043565">
    <property type="term" value="F:sequence-specific DNA binding"/>
    <property type="evidence" value="ECO:0007669"/>
    <property type="project" value="InterPro"/>
</dbReference>
<dbReference type="SUPFAM" id="SSF48295">
    <property type="entry name" value="TrpR-like"/>
    <property type="match status" value="1"/>
</dbReference>
<proteinExistence type="predicted"/>
<protein>
    <submittedName>
        <fullName evidence="2">Transposase</fullName>
    </submittedName>
</protein>
<organism evidence="2 3">
    <name type="scientific">Candidatus Schekmanbacteria bacterium RBG_13_48_7</name>
    <dbReference type="NCBI Taxonomy" id="1817878"/>
    <lineage>
        <taxon>Bacteria</taxon>
        <taxon>Candidatus Schekmaniibacteriota</taxon>
    </lineage>
</organism>
<dbReference type="GO" id="GO:0004803">
    <property type="term" value="F:transposase activity"/>
    <property type="evidence" value="ECO:0007669"/>
    <property type="project" value="InterPro"/>
</dbReference>
<evidence type="ECO:0000313" key="3">
    <source>
        <dbReference type="Proteomes" id="UP000179266"/>
    </source>
</evidence>
<name>A0A1F7RMI3_9BACT</name>
<dbReference type="InterPro" id="IPR002514">
    <property type="entry name" value="Transposase_8"/>
</dbReference>
<dbReference type="EMBL" id="MGDD01000317">
    <property type="protein sequence ID" value="OGL42540.1"/>
    <property type="molecule type" value="Genomic_DNA"/>
</dbReference>
<dbReference type="Pfam" id="PF01527">
    <property type="entry name" value="HTH_Tnp_1"/>
    <property type="match status" value="1"/>
</dbReference>